<dbReference type="AlphaFoldDB" id="A0A923E864"/>
<feature type="transmembrane region" description="Helical" evidence="1">
    <location>
        <begin position="20"/>
        <end position="40"/>
    </location>
</feature>
<evidence type="ECO:0000256" key="1">
    <source>
        <dbReference type="SAM" id="Phobius"/>
    </source>
</evidence>
<comment type="caution">
    <text evidence="2">The sequence shown here is derived from an EMBL/GenBank/DDBJ whole genome shotgun (WGS) entry which is preliminary data.</text>
</comment>
<reference evidence="2 3" key="1">
    <citation type="submission" date="2020-04" db="EMBL/GenBank/DDBJ databases">
        <title>Genomic insights into acetone-butanol-ethanol (ABE) fermentation by sequencing solventogenic clostridia strains.</title>
        <authorList>
            <person name="Brown S."/>
        </authorList>
    </citation>
    <scope>NUCLEOTIDE SEQUENCE [LARGE SCALE GENOMIC DNA]</scope>
    <source>
        <strain evidence="2 3">DJ011</strain>
    </source>
</reference>
<feature type="transmembrane region" description="Helical" evidence="1">
    <location>
        <begin position="220"/>
        <end position="239"/>
    </location>
</feature>
<dbReference type="EMBL" id="JAAZWO010000001">
    <property type="protein sequence ID" value="MBC2396209.1"/>
    <property type="molecule type" value="Genomic_DNA"/>
</dbReference>
<dbReference type="RefSeq" id="WP_173680131.1">
    <property type="nucleotide sequence ID" value="NZ_JAAZWO010000001.1"/>
</dbReference>
<keyword evidence="1" id="KW-1133">Transmembrane helix</keyword>
<keyword evidence="1" id="KW-0812">Transmembrane</keyword>
<sequence>MHNLLRLSWLNVKNKMFSRIFLFGIACAFAYPLLWVFAISKKYHLDLYCFEMGRFMYVIMLYAAVSLLRDDIKDNTTKTVFTGVFSRTKIMISKAISLAIWGCVFAFFLEINNIIVSAILHKTIGINGFLSVNHVQLFINYIVILFSMGGLMLLIASIAFNDSKNILFYIVFFGMVNFFTSAIVTMVHRKPELKTKFIAYIATPFYNAVELAGWDFNPQAILINLLWGIGFLSIATLIINKREIK</sequence>
<evidence type="ECO:0000313" key="2">
    <source>
        <dbReference type="EMBL" id="MBC2396209.1"/>
    </source>
</evidence>
<organism evidence="2 3">
    <name type="scientific">Clostridium tetanomorphum</name>
    <dbReference type="NCBI Taxonomy" id="1553"/>
    <lineage>
        <taxon>Bacteria</taxon>
        <taxon>Bacillati</taxon>
        <taxon>Bacillota</taxon>
        <taxon>Clostridia</taxon>
        <taxon>Eubacteriales</taxon>
        <taxon>Clostridiaceae</taxon>
        <taxon>Clostridium</taxon>
    </lineage>
</organism>
<gene>
    <name evidence="2" type="ORF">HGG79_00215</name>
</gene>
<name>A0A923E864_CLOTT</name>
<feature type="transmembrane region" description="Helical" evidence="1">
    <location>
        <begin position="139"/>
        <end position="160"/>
    </location>
</feature>
<keyword evidence="1" id="KW-0472">Membrane</keyword>
<feature type="transmembrane region" description="Helical" evidence="1">
    <location>
        <begin position="90"/>
        <end position="108"/>
    </location>
</feature>
<accession>A0A923E864</accession>
<feature type="transmembrane region" description="Helical" evidence="1">
    <location>
        <begin position="52"/>
        <end position="69"/>
    </location>
</feature>
<evidence type="ECO:0000313" key="3">
    <source>
        <dbReference type="Proteomes" id="UP000563151"/>
    </source>
</evidence>
<proteinExistence type="predicted"/>
<dbReference type="Proteomes" id="UP000563151">
    <property type="component" value="Unassembled WGS sequence"/>
</dbReference>
<keyword evidence="3" id="KW-1185">Reference proteome</keyword>
<protein>
    <submittedName>
        <fullName evidence="2">Uncharacterized protein</fullName>
    </submittedName>
</protein>
<feature type="transmembrane region" description="Helical" evidence="1">
    <location>
        <begin position="166"/>
        <end position="185"/>
    </location>
</feature>